<dbReference type="KEGG" id="sre:PTSG_10449"/>
<feature type="region of interest" description="Disordered" evidence="1">
    <location>
        <begin position="1"/>
        <end position="117"/>
    </location>
</feature>
<proteinExistence type="predicted"/>
<keyword evidence="3" id="KW-1185">Reference proteome</keyword>
<dbReference type="InParanoid" id="F2UPP6"/>
<organism evidence="3">
    <name type="scientific">Salpingoeca rosetta (strain ATCC 50818 / BSB-021)</name>
    <dbReference type="NCBI Taxonomy" id="946362"/>
    <lineage>
        <taxon>Eukaryota</taxon>
        <taxon>Choanoflagellata</taxon>
        <taxon>Craspedida</taxon>
        <taxon>Salpingoecidae</taxon>
        <taxon>Salpingoeca</taxon>
    </lineage>
</organism>
<dbReference type="AlphaFoldDB" id="F2UPP6"/>
<protein>
    <submittedName>
        <fullName evidence="2">Uncharacterized protein</fullName>
    </submittedName>
</protein>
<feature type="compositionally biased region" description="Basic and acidic residues" evidence="1">
    <location>
        <begin position="53"/>
        <end position="67"/>
    </location>
</feature>
<reference evidence="2" key="1">
    <citation type="submission" date="2009-08" db="EMBL/GenBank/DDBJ databases">
        <title>Annotation of Salpingoeca rosetta.</title>
        <authorList>
            <consortium name="The Broad Institute Genome Sequencing Platform"/>
            <person name="Russ C."/>
            <person name="Cuomo C."/>
            <person name="Burger G."/>
            <person name="Gray M.W."/>
            <person name="Holland P.W.H."/>
            <person name="King N."/>
            <person name="Lang F.B.F."/>
            <person name="Roger A.J."/>
            <person name="Ruiz-Trillo I."/>
            <person name="Young S.K."/>
            <person name="Zeng Q."/>
            <person name="Gargeya S."/>
            <person name="Alvarado L."/>
            <person name="Berlin A."/>
            <person name="Chapman S.B."/>
            <person name="Chen Z."/>
            <person name="Freedman E."/>
            <person name="Gellesch M."/>
            <person name="Goldberg J."/>
            <person name="Griggs A."/>
            <person name="Gujja S."/>
            <person name="Heilman E."/>
            <person name="Heiman D."/>
            <person name="Howarth C."/>
            <person name="Mehta T."/>
            <person name="Neiman D."/>
            <person name="Pearson M."/>
            <person name="Roberts A."/>
            <person name="Saif S."/>
            <person name="Shea T."/>
            <person name="Shenoy N."/>
            <person name="Sisk P."/>
            <person name="Stolte C."/>
            <person name="Sykes S."/>
            <person name="White J."/>
            <person name="Yandava C."/>
            <person name="Haas B."/>
            <person name="Nusbaum C."/>
            <person name="Birren B."/>
        </authorList>
    </citation>
    <scope>NUCLEOTIDE SEQUENCE [LARGE SCALE GENOMIC DNA]</scope>
    <source>
        <strain evidence="2">ATCC 50818</strain>
    </source>
</reference>
<dbReference type="Proteomes" id="UP000007799">
    <property type="component" value="Unassembled WGS sequence"/>
</dbReference>
<sequence>MMDKNGKGGRGEDAPLREMDTVPLDDDIDDDEEDEEEDFATPPAQPTTPAQQQEHEQEHEQKQKKEPASSAKAPARKKNPSSSGGSRGSSSSSGGHDPASGMAFHQQDDPHDADFEALPNVVKVKKEYEGHMGSTLGQSRQQTFTLPLGVAFPASEASTAPPISTEMDPSAPSPGENPNPYPYDANKHPLCKRIVDFLATEHLEGKTWKGGKSKTEIPKMALAKLLRGTKHDRKEVSEYFDSLSGPWGTMGSKHPLNSSGDYDYTAIGLAFILLNFDDAALPREIKYIIATRLMPPNATDPVLTVPKSLVSVLETENHLLMLNGSLYLFNLYATRARLAQPVDVSGLKSFLYVLLKEILRAGPWAYNSRPFLGHFIIALLVLHESCEPDFRHLCSKVLDFLVFCFALGSIDFRRRAPFRRKADHAGKPGLMDNALSAMSLVWAERAGIRHTAQSTDPRFLPISDKAIYAIAASCVP</sequence>
<gene>
    <name evidence="2" type="ORF">PTSG_10449</name>
</gene>
<evidence type="ECO:0000256" key="1">
    <source>
        <dbReference type="SAM" id="MobiDB-lite"/>
    </source>
</evidence>
<evidence type="ECO:0000313" key="3">
    <source>
        <dbReference type="Proteomes" id="UP000007799"/>
    </source>
</evidence>
<accession>F2UPP6</accession>
<feature type="compositionally biased region" description="Pro residues" evidence="1">
    <location>
        <begin position="171"/>
        <end position="180"/>
    </location>
</feature>
<feature type="region of interest" description="Disordered" evidence="1">
    <location>
        <begin position="156"/>
        <end position="180"/>
    </location>
</feature>
<evidence type="ECO:0000313" key="2">
    <source>
        <dbReference type="EMBL" id="EGD79601.1"/>
    </source>
</evidence>
<dbReference type="OrthoDB" id="10663353at2759"/>
<dbReference type="RefSeq" id="XP_004988829.1">
    <property type="nucleotide sequence ID" value="XM_004988772.1"/>
</dbReference>
<dbReference type="EMBL" id="GL832987">
    <property type="protein sequence ID" value="EGD79601.1"/>
    <property type="molecule type" value="Genomic_DNA"/>
</dbReference>
<feature type="compositionally biased region" description="Low complexity" evidence="1">
    <location>
        <begin position="80"/>
        <end position="95"/>
    </location>
</feature>
<dbReference type="GeneID" id="16069369"/>
<feature type="compositionally biased region" description="Acidic residues" evidence="1">
    <location>
        <begin position="23"/>
        <end position="39"/>
    </location>
</feature>
<feature type="compositionally biased region" description="Basic and acidic residues" evidence="1">
    <location>
        <begin position="1"/>
        <end position="20"/>
    </location>
</feature>
<name>F2UPP6_SALR5</name>